<comment type="similarity">
    <text evidence="1">Belongs to the complex I 24 kDa subunit family.</text>
</comment>
<dbReference type="SMART" id="SM00719">
    <property type="entry name" value="Plus3"/>
    <property type="match status" value="1"/>
</dbReference>
<dbReference type="Gene3D" id="1.10.10.1590">
    <property type="entry name" value="NADH-quinone oxidoreductase subunit E"/>
    <property type="match status" value="1"/>
</dbReference>
<feature type="region of interest" description="Disordered" evidence="7">
    <location>
        <begin position="168"/>
        <end position="202"/>
    </location>
</feature>
<dbReference type="AlphaFoldDB" id="A0A2I0B6B2"/>
<keyword evidence="9" id="KW-0560">Oxidoreductase</keyword>
<dbReference type="OrthoDB" id="10254187at2759"/>
<dbReference type="EMBL" id="KZ451908">
    <property type="protein sequence ID" value="PKA63320.1"/>
    <property type="molecule type" value="Genomic_DNA"/>
</dbReference>
<dbReference type="Pfam" id="PF01257">
    <property type="entry name" value="2Fe-2S_thioredx"/>
    <property type="match status" value="1"/>
</dbReference>
<dbReference type="Gene3D" id="3.90.70.200">
    <property type="entry name" value="Plus-3 domain"/>
    <property type="match status" value="1"/>
</dbReference>
<dbReference type="GO" id="GO:0016491">
    <property type="term" value="F:oxidoreductase activity"/>
    <property type="evidence" value="ECO:0007669"/>
    <property type="project" value="UniProtKB-KW"/>
</dbReference>
<dbReference type="STRING" id="1088818.A0A2I0B6B2"/>
<dbReference type="EC" id="1.6.99.3" evidence="9"/>
<dbReference type="PANTHER" id="PTHR38940:SF4">
    <property type="entry name" value="OS01G0775100 PROTEIN"/>
    <property type="match status" value="1"/>
</dbReference>
<evidence type="ECO:0000256" key="6">
    <source>
        <dbReference type="ARBA" id="ARBA00034078"/>
    </source>
</evidence>
<dbReference type="GO" id="GO:0046872">
    <property type="term" value="F:metal ion binding"/>
    <property type="evidence" value="ECO:0007669"/>
    <property type="project" value="UniProtKB-KW"/>
</dbReference>
<evidence type="ECO:0000256" key="5">
    <source>
        <dbReference type="ARBA" id="ARBA00023014"/>
    </source>
</evidence>
<dbReference type="PROSITE" id="PS51360">
    <property type="entry name" value="PLUS3"/>
    <property type="match status" value="1"/>
</dbReference>
<dbReference type="InterPro" id="IPR036128">
    <property type="entry name" value="Plus3-like_sf"/>
</dbReference>
<keyword evidence="4" id="KW-0408">Iron</keyword>
<sequence length="844" mass="94379">MLSPAARLAANRLNGLRQILRPASSVWASPFFVLGIFSLVDDSVAAAAALGASRSYSTALNYHIDSPDNNPNMPWEFSQTNKERVNEILSHYPSNYKQSAVIPLLDLAQQQHGGWLPVSAMNEVARIIGVAPIRVYEVTTFYSMFNRTKEDVTPRRVVEIVEMLRRGESPPVGTQNPNRIRSAPEGGNTTLLGPEDSSDNVRPSYSLEVEKAANPQFMLNWSAEFSWKYPCNVSCLAMVSSCQNPEYIDETDKKLNAASTAGNENRNLNSCQRNWFSMDGSIRSCEKGKGKEPIAYDVDDTGSTSNKREVSCNSVEISSSKWIILKGKRARVDDSESEMFIEGKRLKRQSNGNHVCSLSRQDSSFMNWVKSITGGLIRPYDGPMKSFQHSSQHVKGGLFVLPDSEENKKMLGVFQASLHQSLYLRHFSIDSINHQKTVVPLKEQNVGSHEIHERGVLPIEIRPSAKIGICAICSTPCGKANYNANQPCAVNNVHCTIVENKKVMGVLDSCVELTRNRRDPFSKSLWITRLSAKVSSPKKFCNHPDDSLPCMNAQTYGSSTNPICKSVSHAVSQGIVNGRVSLRDCKNSFSMLSSSFRRLNSLKEIKPTKFTDDGANNAVGFNVPEKKDENHSSANHTGTIVLFSGGKQDNHEENVAERSEDVIPSNFYSHRDSLLGLVNTNLHMNRVENSDKTDKLKVAASRYWNSKSIRSQIKPFYRQFPKAIFKAVRRLRLSRRDIISWMKSSAPHVSLNGFFLRLRIGKLEKGSGKAGYHVACINGSSCQRFISVSIRNSTHSISCRFISNNDFDEDELKSWWLENLRNGSEMPSAEELHQKLQLRIKFGF</sequence>
<dbReference type="GO" id="GO:0051537">
    <property type="term" value="F:2 iron, 2 sulfur cluster binding"/>
    <property type="evidence" value="ECO:0007669"/>
    <property type="project" value="UniProtKB-KW"/>
</dbReference>
<evidence type="ECO:0000256" key="7">
    <source>
        <dbReference type="SAM" id="MobiDB-lite"/>
    </source>
</evidence>
<keyword evidence="2" id="KW-0001">2Fe-2S</keyword>
<dbReference type="Proteomes" id="UP000236161">
    <property type="component" value="Unassembled WGS sequence"/>
</dbReference>
<reference evidence="9 10" key="1">
    <citation type="journal article" date="2017" name="Nature">
        <title>The Apostasia genome and the evolution of orchids.</title>
        <authorList>
            <person name="Zhang G.Q."/>
            <person name="Liu K.W."/>
            <person name="Li Z."/>
            <person name="Lohaus R."/>
            <person name="Hsiao Y.Y."/>
            <person name="Niu S.C."/>
            <person name="Wang J.Y."/>
            <person name="Lin Y.C."/>
            <person name="Xu Q."/>
            <person name="Chen L.J."/>
            <person name="Yoshida K."/>
            <person name="Fujiwara S."/>
            <person name="Wang Z.W."/>
            <person name="Zhang Y.Q."/>
            <person name="Mitsuda N."/>
            <person name="Wang M."/>
            <person name="Liu G.H."/>
            <person name="Pecoraro L."/>
            <person name="Huang H.X."/>
            <person name="Xiao X.J."/>
            <person name="Lin M."/>
            <person name="Wu X.Y."/>
            <person name="Wu W.L."/>
            <person name="Chen Y.Y."/>
            <person name="Chang S.B."/>
            <person name="Sakamoto S."/>
            <person name="Ohme-Takagi M."/>
            <person name="Yagi M."/>
            <person name="Zeng S.J."/>
            <person name="Shen C.Y."/>
            <person name="Yeh C.M."/>
            <person name="Luo Y.B."/>
            <person name="Tsai W.C."/>
            <person name="Van de Peer Y."/>
            <person name="Liu Z.J."/>
        </authorList>
    </citation>
    <scope>NUCLEOTIDE SEQUENCE [LARGE SCALE GENOMIC DNA]</scope>
    <source>
        <strain evidence="10">cv. Shenzhen</strain>
        <tissue evidence="9">Stem</tissue>
    </source>
</reference>
<gene>
    <name evidence="9" type="ORF">AXF42_Ash005215</name>
</gene>
<protein>
    <submittedName>
        <fullName evidence="9">NADH dehydrogenase [ubiquinone] flavoprotein 2, mitochondrial</fullName>
        <ecNumber evidence="9">1.6.5.3</ecNumber>
        <ecNumber evidence="9">1.6.99.3</ecNumber>
    </submittedName>
</protein>
<keyword evidence="10" id="KW-1185">Reference proteome</keyword>
<dbReference type="InterPro" id="IPR004343">
    <property type="entry name" value="Plus-3_dom"/>
</dbReference>
<organism evidence="9 10">
    <name type="scientific">Apostasia shenzhenica</name>
    <dbReference type="NCBI Taxonomy" id="1088818"/>
    <lineage>
        <taxon>Eukaryota</taxon>
        <taxon>Viridiplantae</taxon>
        <taxon>Streptophyta</taxon>
        <taxon>Embryophyta</taxon>
        <taxon>Tracheophyta</taxon>
        <taxon>Spermatophyta</taxon>
        <taxon>Magnoliopsida</taxon>
        <taxon>Liliopsida</taxon>
        <taxon>Asparagales</taxon>
        <taxon>Orchidaceae</taxon>
        <taxon>Apostasioideae</taxon>
        <taxon>Apostasia</taxon>
    </lineage>
</organism>
<accession>A0A2I0B6B2</accession>
<dbReference type="InterPro" id="IPR041921">
    <property type="entry name" value="NuoE_N"/>
</dbReference>
<comment type="cofactor">
    <cofactor evidence="6">
        <name>[2Fe-2S] cluster</name>
        <dbReference type="ChEBI" id="CHEBI:190135"/>
    </cofactor>
</comment>
<dbReference type="FunFam" id="1.10.10.1590:FF:000001">
    <property type="entry name" value="NADH-quinone oxidoreductase subunit E"/>
    <property type="match status" value="1"/>
</dbReference>
<dbReference type="Pfam" id="PF03126">
    <property type="entry name" value="Plus-3"/>
    <property type="match status" value="1"/>
</dbReference>
<dbReference type="InterPro" id="IPR036249">
    <property type="entry name" value="Thioredoxin-like_sf"/>
</dbReference>
<evidence type="ECO:0000256" key="1">
    <source>
        <dbReference type="ARBA" id="ARBA00010643"/>
    </source>
</evidence>
<keyword evidence="5" id="KW-0411">Iron-sulfur</keyword>
<keyword evidence="9" id="KW-0830">Ubiquinone</keyword>
<keyword evidence="3" id="KW-0479">Metal-binding</keyword>
<evidence type="ECO:0000256" key="4">
    <source>
        <dbReference type="ARBA" id="ARBA00023004"/>
    </source>
</evidence>
<dbReference type="PANTHER" id="PTHR38940">
    <property type="entry name" value="PLUS3 DOMAIN-CONTAINING PROTEIN"/>
    <property type="match status" value="1"/>
</dbReference>
<evidence type="ECO:0000313" key="9">
    <source>
        <dbReference type="EMBL" id="PKA63320.1"/>
    </source>
</evidence>
<evidence type="ECO:0000256" key="3">
    <source>
        <dbReference type="ARBA" id="ARBA00022723"/>
    </source>
</evidence>
<dbReference type="GO" id="GO:0003677">
    <property type="term" value="F:DNA binding"/>
    <property type="evidence" value="ECO:0007669"/>
    <property type="project" value="InterPro"/>
</dbReference>
<name>A0A2I0B6B2_9ASPA</name>
<feature type="domain" description="Plus3" evidence="8">
    <location>
        <begin position="722"/>
        <end position="844"/>
    </location>
</feature>
<evidence type="ECO:0000256" key="2">
    <source>
        <dbReference type="ARBA" id="ARBA00022714"/>
    </source>
</evidence>
<evidence type="ECO:0000313" key="10">
    <source>
        <dbReference type="Proteomes" id="UP000236161"/>
    </source>
</evidence>
<dbReference type="SUPFAM" id="SSF52833">
    <property type="entry name" value="Thioredoxin-like"/>
    <property type="match status" value="1"/>
</dbReference>
<evidence type="ECO:0000259" key="8">
    <source>
        <dbReference type="PROSITE" id="PS51360"/>
    </source>
</evidence>
<dbReference type="SUPFAM" id="SSF159042">
    <property type="entry name" value="Plus3-like"/>
    <property type="match status" value="1"/>
</dbReference>
<dbReference type="EC" id="1.6.5.3" evidence="9"/>
<proteinExistence type="inferred from homology"/>